<reference evidence="6" key="1">
    <citation type="submission" date="2016-02" db="EMBL/GenBank/DDBJ databases">
        <authorList>
            <person name="Holder M.E."/>
            <person name="Ajami N.J."/>
            <person name="Petrosino J.F."/>
        </authorList>
    </citation>
    <scope>NUCLEOTIDE SEQUENCE [LARGE SCALE GENOMIC DNA]</scope>
    <source>
        <strain evidence="6">CCUG 36733</strain>
    </source>
</reference>
<dbReference type="SMART" id="SM00354">
    <property type="entry name" value="HTH_LACI"/>
    <property type="match status" value="1"/>
</dbReference>
<dbReference type="RefSeq" id="WP_067939237.1">
    <property type="nucleotide sequence ID" value="NZ_CP014228.1"/>
</dbReference>
<evidence type="ECO:0000256" key="3">
    <source>
        <dbReference type="ARBA" id="ARBA00023163"/>
    </source>
</evidence>
<keyword evidence="6" id="KW-1185">Reference proteome</keyword>
<dbReference type="InterPro" id="IPR000843">
    <property type="entry name" value="HTH_LacI"/>
</dbReference>
<dbReference type="InterPro" id="IPR028082">
    <property type="entry name" value="Peripla_BP_I"/>
</dbReference>
<keyword evidence="1" id="KW-0805">Transcription regulation</keyword>
<gene>
    <name evidence="5" type="ORF">AXF14_00995</name>
</gene>
<dbReference type="InterPro" id="IPR046335">
    <property type="entry name" value="LacI/GalR-like_sensor"/>
</dbReference>
<dbReference type="CDD" id="cd01392">
    <property type="entry name" value="HTH_LacI"/>
    <property type="match status" value="1"/>
</dbReference>
<dbReference type="KEGG" id="ard:AXF14_00995"/>
<name>A0A120KKW2_ACTRD</name>
<organism evidence="5 6">
    <name type="scientific">Actinomyces radicidentis</name>
    <dbReference type="NCBI Taxonomy" id="111015"/>
    <lineage>
        <taxon>Bacteria</taxon>
        <taxon>Bacillati</taxon>
        <taxon>Actinomycetota</taxon>
        <taxon>Actinomycetes</taxon>
        <taxon>Actinomycetales</taxon>
        <taxon>Actinomycetaceae</taxon>
        <taxon>Actinomyces</taxon>
    </lineage>
</organism>
<keyword evidence="2" id="KW-0238">DNA-binding</keyword>
<dbReference type="SUPFAM" id="SSF53822">
    <property type="entry name" value="Periplasmic binding protein-like I"/>
    <property type="match status" value="1"/>
</dbReference>
<feature type="domain" description="HTH lacI-type" evidence="4">
    <location>
        <begin position="3"/>
        <end position="57"/>
    </location>
</feature>
<dbReference type="InterPro" id="IPR010982">
    <property type="entry name" value="Lambda_DNA-bd_dom_sf"/>
</dbReference>
<dbReference type="Gene3D" id="3.40.50.2300">
    <property type="match status" value="2"/>
</dbReference>
<accession>A0A120KKW2</accession>
<dbReference type="PROSITE" id="PS50932">
    <property type="entry name" value="HTH_LACI_2"/>
    <property type="match status" value="1"/>
</dbReference>
<dbReference type="GO" id="GO:0003700">
    <property type="term" value="F:DNA-binding transcription factor activity"/>
    <property type="evidence" value="ECO:0007669"/>
    <property type="project" value="TreeGrafter"/>
</dbReference>
<dbReference type="EMBL" id="CP014228">
    <property type="protein sequence ID" value="AMD86435.1"/>
    <property type="molecule type" value="Genomic_DNA"/>
</dbReference>
<evidence type="ECO:0000256" key="2">
    <source>
        <dbReference type="ARBA" id="ARBA00023125"/>
    </source>
</evidence>
<dbReference type="Pfam" id="PF13377">
    <property type="entry name" value="Peripla_BP_3"/>
    <property type="match status" value="1"/>
</dbReference>
<dbReference type="Proteomes" id="UP000065220">
    <property type="component" value="Chromosome"/>
</dbReference>
<evidence type="ECO:0000313" key="5">
    <source>
        <dbReference type="EMBL" id="AMD86435.1"/>
    </source>
</evidence>
<dbReference type="PANTHER" id="PTHR30146">
    <property type="entry name" value="LACI-RELATED TRANSCRIPTIONAL REPRESSOR"/>
    <property type="match status" value="1"/>
</dbReference>
<dbReference type="Pfam" id="PF00356">
    <property type="entry name" value="LacI"/>
    <property type="match status" value="1"/>
</dbReference>
<dbReference type="Gene3D" id="1.10.260.40">
    <property type="entry name" value="lambda repressor-like DNA-binding domains"/>
    <property type="match status" value="1"/>
</dbReference>
<evidence type="ECO:0000313" key="6">
    <source>
        <dbReference type="Proteomes" id="UP000065220"/>
    </source>
</evidence>
<keyword evidence="3" id="KW-0804">Transcription</keyword>
<sequence>MAVTRADVARLAGVSPSTVTYVLTGRRSVSAPTKRRVRRAVTELGYHPDRSASALASRSLSTVGVLLRLDRSAIEADDLSYIEGVRAAVAEDGLQVVVPMNLRHDGEEGLRELVRSRSVDATVLMDVAPLDERERLLLTEGVPTILIGTSGTPGGAPGVDADFDAMARLAVAHLAGLGHRRLLLLSRLAGAEPANAYPAQVRAVLASARACGVELVHRSVPDDPIEGAALLEGGRLVGDCTATLSNNPWALTGLLAAARAMGLSVPGDLSMASLGVMIPNSVTASQVTEFGVDTFGLGHRAGELLLALGSDEPPRGVVLEPPVLTERGTTGPASPVLQ</sequence>
<dbReference type="SUPFAM" id="SSF47413">
    <property type="entry name" value="lambda repressor-like DNA-binding domains"/>
    <property type="match status" value="1"/>
</dbReference>
<dbReference type="PANTHER" id="PTHR30146:SF109">
    <property type="entry name" value="HTH-TYPE TRANSCRIPTIONAL REGULATOR GALS"/>
    <property type="match status" value="1"/>
</dbReference>
<proteinExistence type="predicted"/>
<dbReference type="OrthoDB" id="252678at2"/>
<evidence type="ECO:0000259" key="4">
    <source>
        <dbReference type="PROSITE" id="PS50932"/>
    </source>
</evidence>
<dbReference type="AlphaFoldDB" id="A0A120KKW2"/>
<protein>
    <recommendedName>
        <fullName evidence="4">HTH lacI-type domain-containing protein</fullName>
    </recommendedName>
</protein>
<evidence type="ECO:0000256" key="1">
    <source>
        <dbReference type="ARBA" id="ARBA00023015"/>
    </source>
</evidence>
<dbReference type="GO" id="GO:0000976">
    <property type="term" value="F:transcription cis-regulatory region binding"/>
    <property type="evidence" value="ECO:0007669"/>
    <property type="project" value="TreeGrafter"/>
</dbReference>
<dbReference type="STRING" id="111015.AXF14_00995"/>